<keyword evidence="10" id="KW-0969">Cilium</keyword>
<dbReference type="PANTHER" id="PTHR30033:SF1">
    <property type="entry name" value="FLAGELLAR HOOK-ASSOCIATED PROTEIN 1"/>
    <property type="match status" value="1"/>
</dbReference>
<dbReference type="EMBL" id="QNQT01000007">
    <property type="protein sequence ID" value="RDU35912.1"/>
    <property type="molecule type" value="Genomic_DNA"/>
</dbReference>
<dbReference type="InterPro" id="IPR053927">
    <property type="entry name" value="FlgK_helical"/>
</dbReference>
<accession>A0A3D8GNP9</accession>
<dbReference type="InterPro" id="IPR002371">
    <property type="entry name" value="FlgK"/>
</dbReference>
<feature type="domain" description="Flagellar basal body rod protein N-terminal" evidence="7">
    <location>
        <begin position="9"/>
        <end position="38"/>
    </location>
</feature>
<evidence type="ECO:0000313" key="10">
    <source>
        <dbReference type="EMBL" id="RDU35912.1"/>
    </source>
</evidence>
<dbReference type="Proteomes" id="UP000257144">
    <property type="component" value="Unassembled WGS sequence"/>
</dbReference>
<evidence type="ECO:0000259" key="7">
    <source>
        <dbReference type="Pfam" id="PF00460"/>
    </source>
</evidence>
<dbReference type="NCBIfam" id="TIGR02492">
    <property type="entry name" value="flgK_ends"/>
    <property type="match status" value="1"/>
</dbReference>
<gene>
    <name evidence="10" type="ORF">DRW41_15055</name>
</gene>
<proteinExistence type="inferred from homology"/>
<comment type="similarity">
    <text evidence="3">Belongs to the flagella basal body rod proteins family.</text>
</comment>
<reference evidence="10 11" key="1">
    <citation type="submission" date="2018-07" db="EMBL/GenBank/DDBJ databases">
        <title>Bacillus sp. YLB-04 draft genome sequence.</title>
        <authorList>
            <person name="Yu L."/>
            <person name="Tang X."/>
        </authorList>
    </citation>
    <scope>NUCLEOTIDE SEQUENCE [LARGE SCALE GENOMIC DNA]</scope>
    <source>
        <strain evidence="10 11">YLB-04</strain>
    </source>
</reference>
<keyword evidence="10" id="KW-0966">Cell projection</keyword>
<keyword evidence="11" id="KW-1185">Reference proteome</keyword>
<dbReference type="PANTHER" id="PTHR30033">
    <property type="entry name" value="FLAGELLAR HOOK-ASSOCIATED PROTEIN 1"/>
    <property type="match status" value="1"/>
</dbReference>
<keyword evidence="6" id="KW-0975">Bacterial flagellum</keyword>
<dbReference type="Pfam" id="PF06429">
    <property type="entry name" value="Flg_bbr_C"/>
    <property type="match status" value="1"/>
</dbReference>
<dbReference type="SUPFAM" id="SSF64518">
    <property type="entry name" value="Phase 1 flagellin"/>
    <property type="match status" value="1"/>
</dbReference>
<name>A0A3D8GNP9_9BACI</name>
<dbReference type="GO" id="GO:0009424">
    <property type="term" value="C:bacterial-type flagellum hook"/>
    <property type="evidence" value="ECO:0007669"/>
    <property type="project" value="InterPro"/>
</dbReference>
<dbReference type="GO" id="GO:0005198">
    <property type="term" value="F:structural molecule activity"/>
    <property type="evidence" value="ECO:0007669"/>
    <property type="project" value="InterPro"/>
</dbReference>
<dbReference type="OrthoDB" id="9802553at2"/>
<evidence type="ECO:0000256" key="2">
    <source>
        <dbReference type="ARBA" id="ARBA00004613"/>
    </source>
</evidence>
<evidence type="ECO:0000256" key="5">
    <source>
        <dbReference type="ARBA" id="ARBA00022525"/>
    </source>
</evidence>
<evidence type="ECO:0000259" key="9">
    <source>
        <dbReference type="Pfam" id="PF22638"/>
    </source>
</evidence>
<dbReference type="GO" id="GO:0005576">
    <property type="term" value="C:extracellular region"/>
    <property type="evidence" value="ECO:0007669"/>
    <property type="project" value="UniProtKB-SubCell"/>
</dbReference>
<keyword evidence="5" id="KW-0964">Secreted</keyword>
<feature type="domain" description="Flagellar hook-associated protein FlgK helical" evidence="9">
    <location>
        <begin position="102"/>
        <end position="319"/>
    </location>
</feature>
<keyword evidence="10" id="KW-0282">Flagellum</keyword>
<evidence type="ECO:0000256" key="6">
    <source>
        <dbReference type="ARBA" id="ARBA00023143"/>
    </source>
</evidence>
<comment type="caution">
    <text evidence="10">The sequence shown here is derived from an EMBL/GenBank/DDBJ whole genome shotgun (WGS) entry which is preliminary data.</text>
</comment>
<dbReference type="RefSeq" id="WP_115452840.1">
    <property type="nucleotide sequence ID" value="NZ_QNQT01000007.1"/>
</dbReference>
<protein>
    <recommendedName>
        <fullName evidence="4">Flagellar hook-associated protein 1</fullName>
    </recommendedName>
</protein>
<evidence type="ECO:0000256" key="1">
    <source>
        <dbReference type="ARBA" id="ARBA00004365"/>
    </source>
</evidence>
<dbReference type="Pfam" id="PF22638">
    <property type="entry name" value="FlgK_D1"/>
    <property type="match status" value="1"/>
</dbReference>
<evidence type="ECO:0000256" key="3">
    <source>
        <dbReference type="ARBA" id="ARBA00009677"/>
    </source>
</evidence>
<evidence type="ECO:0000313" key="11">
    <source>
        <dbReference type="Proteomes" id="UP000257144"/>
    </source>
</evidence>
<comment type="subcellular location">
    <subcellularLocation>
        <location evidence="1">Bacterial flagellum</location>
    </subcellularLocation>
    <subcellularLocation>
        <location evidence="2">Secreted</location>
    </subcellularLocation>
</comment>
<dbReference type="InterPro" id="IPR001444">
    <property type="entry name" value="Flag_bb_rod_N"/>
</dbReference>
<dbReference type="Pfam" id="PF00460">
    <property type="entry name" value="Flg_bb_rod"/>
    <property type="match status" value="1"/>
</dbReference>
<feature type="domain" description="Flagellar basal-body/hook protein C-terminal" evidence="8">
    <location>
        <begin position="445"/>
        <end position="485"/>
    </location>
</feature>
<dbReference type="InterPro" id="IPR010930">
    <property type="entry name" value="Flg_bb/hook_C_dom"/>
</dbReference>
<organism evidence="10 11">
    <name type="scientific">Neobacillus piezotolerans</name>
    <dbReference type="NCBI Taxonomy" id="2259171"/>
    <lineage>
        <taxon>Bacteria</taxon>
        <taxon>Bacillati</taxon>
        <taxon>Bacillota</taxon>
        <taxon>Bacilli</taxon>
        <taxon>Bacillales</taxon>
        <taxon>Bacillaceae</taxon>
        <taxon>Neobacillus</taxon>
    </lineage>
</organism>
<dbReference type="GO" id="GO:0044780">
    <property type="term" value="P:bacterial-type flagellum assembly"/>
    <property type="evidence" value="ECO:0007669"/>
    <property type="project" value="InterPro"/>
</dbReference>
<dbReference type="AlphaFoldDB" id="A0A3D8GNP9"/>
<sequence>MYSTFHGLEVGKRAILSQQTALTVTGHNIANANTKGYTRQEAVLGATTPLSSPGIQNGTLPMQLGTGVEVSEFRRIREGFLDKQFQNLNQEAGKWDAKSGSLSALESIFNDLSDGGLDGSIQRFWQSLQELAKRPDDLSARVVAAASGKEVADRLNQIHSDIGMIETSIADQLSVKANEINTTAKEIASLNLRIAQVVAGGNQPNDLLDKRDLLLDKLSRLVDIEADPGPNGQVNVLIGGSQLINGGNLDKSFAIDPITKTPTMGGAPVTLKGGEVQGLLETHGYTTGGTTVGTIPALKTKLDDLAKAIADSINGIHASDDARSLEYFDKKKNDPTVQPDKLLFFVDKNDPTQPPSSADSIMVNPLLKDFPAKIAAAAIENIGDGSNAKAMSDMLQGKLTIGGTIASVGDYYKTIIGDLGTDIQAANNRSANANAMVQQTENQRQSISGVSIDEELTNMVRYQQAYNAAARYVSAVNDMLNVLINGMK</sequence>
<evidence type="ECO:0000259" key="8">
    <source>
        <dbReference type="Pfam" id="PF06429"/>
    </source>
</evidence>
<evidence type="ECO:0000256" key="4">
    <source>
        <dbReference type="ARBA" id="ARBA00016244"/>
    </source>
</evidence>